<dbReference type="AlphaFoldDB" id="A0A0C3CWW2"/>
<name>A0A0C3CWW2_OIDMZ</name>
<sequence>MSILYFGIQLIHVCTLPPSVSLMPTQDSIIVIATIQIFHQSHFKPGEVHSFIMRQTRLDRYFASPDASLTHPQSRFLGLPFNIRCQIYYAAGLLPNHYIDLNYWALSKTVHEFADVADSDFRVEAIQLQRQREVERLDRHTSTALCLPIHLLLVCRVIHHEVTSLVYGLNTFAISPHEPGGLGALEKLGVSALKELRILIVKLNDCSPLRYRRSTLGGVSRADRRAVEQWRRICMRLSAYVPPLQLRLCLICDCSDWQTVREVANISSALPVLQDCAIRFFTRPVELLKQLARQTALRLTAQKEPALNPFPFLNLPKELQLRILEYTNLVASTALEWSPDSPLTFGPSTCTRPTNETSATGTGLEFLGWELFPSIFLCSTKVSAFNSHCTCERFTRSYFLINREFRNLATEIFYSCNRFVILHKGRDFSNTLSEARSESLPLLTYLTSIPTGAIGHLIRLTLIFPPFEPSYLQSSQGDGRVG</sequence>
<dbReference type="HOGENOM" id="CLU_545253_0_0_1"/>
<dbReference type="InterPro" id="IPR038883">
    <property type="entry name" value="AN11006-like"/>
</dbReference>
<evidence type="ECO:0000259" key="1">
    <source>
        <dbReference type="Pfam" id="PF24864"/>
    </source>
</evidence>
<evidence type="ECO:0000313" key="3">
    <source>
        <dbReference type="Proteomes" id="UP000054321"/>
    </source>
</evidence>
<dbReference type="PANTHER" id="PTHR42085:SF6">
    <property type="entry name" value="F-BOX DOMAIN-CONTAINING PROTEIN"/>
    <property type="match status" value="1"/>
</dbReference>
<dbReference type="EMBL" id="KN832891">
    <property type="protein sequence ID" value="KIM94177.1"/>
    <property type="molecule type" value="Genomic_DNA"/>
</dbReference>
<dbReference type="PANTHER" id="PTHR42085">
    <property type="entry name" value="F-BOX DOMAIN-CONTAINING PROTEIN"/>
    <property type="match status" value="1"/>
</dbReference>
<proteinExistence type="predicted"/>
<reference evidence="2 3" key="1">
    <citation type="submission" date="2014-04" db="EMBL/GenBank/DDBJ databases">
        <authorList>
            <consortium name="DOE Joint Genome Institute"/>
            <person name="Kuo A."/>
            <person name="Martino E."/>
            <person name="Perotto S."/>
            <person name="Kohler A."/>
            <person name="Nagy L.G."/>
            <person name="Floudas D."/>
            <person name="Copeland A."/>
            <person name="Barry K.W."/>
            <person name="Cichocki N."/>
            <person name="Veneault-Fourrey C."/>
            <person name="LaButti K."/>
            <person name="Lindquist E.A."/>
            <person name="Lipzen A."/>
            <person name="Lundell T."/>
            <person name="Morin E."/>
            <person name="Murat C."/>
            <person name="Sun H."/>
            <person name="Tunlid A."/>
            <person name="Henrissat B."/>
            <person name="Grigoriev I.V."/>
            <person name="Hibbett D.S."/>
            <person name="Martin F."/>
            <person name="Nordberg H.P."/>
            <person name="Cantor M.N."/>
            <person name="Hua S.X."/>
        </authorList>
    </citation>
    <scope>NUCLEOTIDE SEQUENCE [LARGE SCALE GENOMIC DNA]</scope>
    <source>
        <strain evidence="2 3">Zn</strain>
    </source>
</reference>
<dbReference type="Proteomes" id="UP000054321">
    <property type="component" value="Unassembled WGS sequence"/>
</dbReference>
<dbReference type="Pfam" id="PF24864">
    <property type="entry name" value="DUF7730"/>
    <property type="match status" value="1"/>
</dbReference>
<gene>
    <name evidence="2" type="ORF">OIDMADRAFT_61009</name>
</gene>
<organism evidence="2 3">
    <name type="scientific">Oidiodendron maius (strain Zn)</name>
    <dbReference type="NCBI Taxonomy" id="913774"/>
    <lineage>
        <taxon>Eukaryota</taxon>
        <taxon>Fungi</taxon>
        <taxon>Dikarya</taxon>
        <taxon>Ascomycota</taxon>
        <taxon>Pezizomycotina</taxon>
        <taxon>Leotiomycetes</taxon>
        <taxon>Leotiomycetes incertae sedis</taxon>
        <taxon>Myxotrichaceae</taxon>
        <taxon>Oidiodendron</taxon>
    </lineage>
</organism>
<dbReference type="InterPro" id="IPR056632">
    <property type="entry name" value="DUF7730"/>
</dbReference>
<evidence type="ECO:0000313" key="2">
    <source>
        <dbReference type="EMBL" id="KIM94177.1"/>
    </source>
</evidence>
<keyword evidence="3" id="KW-1185">Reference proteome</keyword>
<protein>
    <recommendedName>
        <fullName evidence="1">DUF7730 domain-containing protein</fullName>
    </recommendedName>
</protein>
<dbReference type="InParanoid" id="A0A0C3CWW2"/>
<reference evidence="3" key="2">
    <citation type="submission" date="2015-01" db="EMBL/GenBank/DDBJ databases">
        <title>Evolutionary Origins and Diversification of the Mycorrhizal Mutualists.</title>
        <authorList>
            <consortium name="DOE Joint Genome Institute"/>
            <consortium name="Mycorrhizal Genomics Consortium"/>
            <person name="Kohler A."/>
            <person name="Kuo A."/>
            <person name="Nagy L.G."/>
            <person name="Floudas D."/>
            <person name="Copeland A."/>
            <person name="Barry K.W."/>
            <person name="Cichocki N."/>
            <person name="Veneault-Fourrey C."/>
            <person name="LaButti K."/>
            <person name="Lindquist E.A."/>
            <person name="Lipzen A."/>
            <person name="Lundell T."/>
            <person name="Morin E."/>
            <person name="Murat C."/>
            <person name="Riley R."/>
            <person name="Ohm R."/>
            <person name="Sun H."/>
            <person name="Tunlid A."/>
            <person name="Henrissat B."/>
            <person name="Grigoriev I.V."/>
            <person name="Hibbett D.S."/>
            <person name="Martin F."/>
        </authorList>
    </citation>
    <scope>NUCLEOTIDE SEQUENCE [LARGE SCALE GENOMIC DNA]</scope>
    <source>
        <strain evidence="3">Zn</strain>
    </source>
</reference>
<feature type="domain" description="DUF7730" evidence="1">
    <location>
        <begin position="71"/>
        <end position="238"/>
    </location>
</feature>
<dbReference type="OrthoDB" id="4479040at2759"/>
<accession>A0A0C3CWW2</accession>